<dbReference type="Proteomes" id="UP001057291">
    <property type="component" value="Unassembled WGS sequence"/>
</dbReference>
<dbReference type="CDD" id="cd04179">
    <property type="entry name" value="DPM_DPG-synthase_like"/>
    <property type="match status" value="1"/>
</dbReference>
<comment type="caution">
    <text evidence="11">The sequence shown here is derived from an EMBL/GenBank/DDBJ whole genome shotgun (WGS) entry which is preliminary data.</text>
</comment>
<dbReference type="SUPFAM" id="SSF53448">
    <property type="entry name" value="Nucleotide-diphospho-sugar transferases"/>
    <property type="match status" value="1"/>
</dbReference>
<dbReference type="InterPro" id="IPR029044">
    <property type="entry name" value="Nucleotide-diphossugar_trans"/>
</dbReference>
<evidence type="ECO:0000256" key="4">
    <source>
        <dbReference type="ARBA" id="ARBA00022679"/>
    </source>
</evidence>
<evidence type="ECO:0000313" key="12">
    <source>
        <dbReference type="Proteomes" id="UP001057291"/>
    </source>
</evidence>
<comment type="similarity">
    <text evidence="2">Belongs to the glycosyltransferase 2 family.</text>
</comment>
<evidence type="ECO:0000256" key="3">
    <source>
        <dbReference type="ARBA" id="ARBA00022676"/>
    </source>
</evidence>
<dbReference type="GO" id="GO:0016757">
    <property type="term" value="F:glycosyltransferase activity"/>
    <property type="evidence" value="ECO:0007669"/>
    <property type="project" value="UniProtKB-KW"/>
</dbReference>
<evidence type="ECO:0000256" key="9">
    <source>
        <dbReference type="ARBA" id="ARBA00048997"/>
    </source>
</evidence>
<evidence type="ECO:0000256" key="8">
    <source>
        <dbReference type="ARBA" id="ARBA00048689"/>
    </source>
</evidence>
<evidence type="ECO:0000256" key="1">
    <source>
        <dbReference type="ARBA" id="ARBA00001946"/>
    </source>
</evidence>
<accession>A0AAV4LJ95</accession>
<comment type="cofactor">
    <cofactor evidence="1">
        <name>Mg(2+)</name>
        <dbReference type="ChEBI" id="CHEBI:18420"/>
    </cofactor>
</comment>
<keyword evidence="4 11" id="KW-0808">Transferase</keyword>
<dbReference type="InterPro" id="IPR050256">
    <property type="entry name" value="Glycosyltransferase_2"/>
</dbReference>
<protein>
    <recommendedName>
        <fullName evidence="7">Glucosyl-3-phosphoglycerate synthase</fullName>
        <ecNumber evidence="6">2.4.1.266</ecNumber>
    </recommendedName>
</protein>
<evidence type="ECO:0000313" key="11">
    <source>
        <dbReference type="EMBL" id="GIM47836.1"/>
    </source>
</evidence>
<comment type="catalytic activity">
    <reaction evidence="8">
        <text>(2R)-3-phosphoglycerate + UDP-alpha-D-glucose = (2R)-2-O-(alpha-D-glucopyranosyl)-3-phospho-glycerate + UDP + H(+)</text>
        <dbReference type="Rhea" id="RHEA:31319"/>
        <dbReference type="ChEBI" id="CHEBI:15378"/>
        <dbReference type="ChEBI" id="CHEBI:58223"/>
        <dbReference type="ChEBI" id="CHEBI:58272"/>
        <dbReference type="ChEBI" id="CHEBI:58885"/>
        <dbReference type="ChEBI" id="CHEBI:62600"/>
        <dbReference type="EC" id="2.4.1.266"/>
    </reaction>
    <physiologicalReaction direction="left-to-right" evidence="8">
        <dbReference type="Rhea" id="RHEA:31320"/>
    </physiologicalReaction>
</comment>
<sequence>MLSLIIPAYNESQNIARVLDVVTQMNDFHEIIVVDDGSMDHTYQVASSYPVRVIRLEQNRGKGAAIAEGLKAAQCPFLVLLDADLIGLTPEHIRRLIRPVLEGEAVMTMGLFANGRFATDLAQKMTPSITGQRAFRRDVLEGLPQLEETRFGVDFVLTRHVKRLNLPVKTVFLDDVTQQIKEEKLGFSRGFVARLKMYWEILRVLVR</sequence>
<evidence type="ECO:0000256" key="6">
    <source>
        <dbReference type="ARBA" id="ARBA00039022"/>
    </source>
</evidence>
<name>A0AAV4LJ95_9BACL</name>
<dbReference type="PANTHER" id="PTHR48090:SF10">
    <property type="entry name" value="GLUCOSYL-3-PHOSPHOGLYCERATE SYNTHASE"/>
    <property type="match status" value="1"/>
</dbReference>
<evidence type="ECO:0000259" key="10">
    <source>
        <dbReference type="Pfam" id="PF00535"/>
    </source>
</evidence>
<evidence type="ECO:0000256" key="7">
    <source>
        <dbReference type="ARBA" id="ARBA00040894"/>
    </source>
</evidence>
<dbReference type="EMBL" id="BOQE01000001">
    <property type="protein sequence ID" value="GIM47836.1"/>
    <property type="molecule type" value="Genomic_DNA"/>
</dbReference>
<dbReference type="AlphaFoldDB" id="A0AAV4LJ95"/>
<organism evidence="11 12">
    <name type="scientific">Collibacillus ludicampi</name>
    <dbReference type="NCBI Taxonomy" id="2771369"/>
    <lineage>
        <taxon>Bacteria</taxon>
        <taxon>Bacillati</taxon>
        <taxon>Bacillota</taxon>
        <taxon>Bacilli</taxon>
        <taxon>Bacillales</taxon>
        <taxon>Alicyclobacillaceae</taxon>
        <taxon>Collibacillus</taxon>
    </lineage>
</organism>
<keyword evidence="3" id="KW-0328">Glycosyltransferase</keyword>
<feature type="domain" description="Glycosyltransferase 2-like" evidence="10">
    <location>
        <begin position="3"/>
        <end position="124"/>
    </location>
</feature>
<dbReference type="RefSeq" id="WP_282200770.1">
    <property type="nucleotide sequence ID" value="NZ_BOQE01000001.1"/>
</dbReference>
<dbReference type="Gene3D" id="3.90.550.10">
    <property type="entry name" value="Spore Coat Polysaccharide Biosynthesis Protein SpsA, Chain A"/>
    <property type="match status" value="1"/>
</dbReference>
<dbReference type="PANTHER" id="PTHR48090">
    <property type="entry name" value="UNDECAPRENYL-PHOSPHATE 4-DEOXY-4-FORMAMIDO-L-ARABINOSE TRANSFERASE-RELATED"/>
    <property type="match status" value="1"/>
</dbReference>
<keyword evidence="5" id="KW-0460">Magnesium</keyword>
<evidence type="ECO:0000256" key="5">
    <source>
        <dbReference type="ARBA" id="ARBA00022842"/>
    </source>
</evidence>
<reference evidence="11" key="1">
    <citation type="journal article" date="2023" name="Int. J. Syst. Evol. Microbiol.">
        <title>Collibacillus ludicampi gen. nov., sp. nov., a new soil bacterium of the family Alicyclobacillaceae.</title>
        <authorList>
            <person name="Jojima T."/>
            <person name="Ioku Y."/>
            <person name="Fukuta Y."/>
            <person name="Shirasaka N."/>
            <person name="Matsumura Y."/>
            <person name="Mori M."/>
        </authorList>
    </citation>
    <scope>NUCLEOTIDE SEQUENCE</scope>
    <source>
        <strain evidence="11">TP075</strain>
    </source>
</reference>
<comment type="catalytic activity">
    <reaction evidence="9">
        <text>an NDP-alpha-D-glucose + (2R)-3-phosphoglycerate = (2R)-2-O-(alpha-D-glucopyranosyl)-3-phospho-glycerate + a ribonucleoside 5'-diphosphate + H(+)</text>
        <dbReference type="Rhea" id="RHEA:47244"/>
        <dbReference type="ChEBI" id="CHEBI:15378"/>
        <dbReference type="ChEBI" id="CHEBI:57930"/>
        <dbReference type="ChEBI" id="CHEBI:58272"/>
        <dbReference type="ChEBI" id="CHEBI:62600"/>
        <dbReference type="ChEBI" id="CHEBI:76533"/>
        <dbReference type="EC" id="2.4.1.266"/>
    </reaction>
    <physiologicalReaction direction="left-to-right" evidence="9">
        <dbReference type="Rhea" id="RHEA:47245"/>
    </physiologicalReaction>
</comment>
<dbReference type="InterPro" id="IPR001173">
    <property type="entry name" value="Glyco_trans_2-like"/>
</dbReference>
<keyword evidence="12" id="KW-1185">Reference proteome</keyword>
<dbReference type="EC" id="2.4.1.266" evidence="6"/>
<evidence type="ECO:0000256" key="2">
    <source>
        <dbReference type="ARBA" id="ARBA00006739"/>
    </source>
</evidence>
<gene>
    <name evidence="11" type="ORF">DNHGIG_33850</name>
</gene>
<proteinExistence type="inferred from homology"/>
<dbReference type="Pfam" id="PF00535">
    <property type="entry name" value="Glycos_transf_2"/>
    <property type="match status" value="1"/>
</dbReference>